<accession>A0A932FW45</accession>
<dbReference type="GO" id="GO:0006508">
    <property type="term" value="P:proteolysis"/>
    <property type="evidence" value="ECO:0007669"/>
    <property type="project" value="UniProtKB-KW"/>
</dbReference>
<dbReference type="InterPro" id="IPR033857">
    <property type="entry name" value="Bacillopeptidase_F"/>
</dbReference>
<evidence type="ECO:0000256" key="4">
    <source>
        <dbReference type="ARBA" id="ARBA00022825"/>
    </source>
</evidence>
<comment type="similarity">
    <text evidence="1 6">Belongs to the peptidase S8 family.</text>
</comment>
<evidence type="ECO:0000256" key="1">
    <source>
        <dbReference type="ARBA" id="ARBA00011073"/>
    </source>
</evidence>
<feature type="active site" description="Charge relay system" evidence="5 6">
    <location>
        <position position="245"/>
    </location>
</feature>
<protein>
    <submittedName>
        <fullName evidence="8">S8 family serine peptidase</fullName>
    </submittedName>
</protein>
<evidence type="ECO:0000256" key="6">
    <source>
        <dbReference type="PROSITE-ProRule" id="PRU01240"/>
    </source>
</evidence>
<dbReference type="InterPro" id="IPR036852">
    <property type="entry name" value="Peptidase_S8/S53_dom_sf"/>
</dbReference>
<keyword evidence="4 6" id="KW-0720">Serine protease</keyword>
<feature type="active site" description="Charge relay system" evidence="5 6">
    <location>
        <position position="429"/>
    </location>
</feature>
<dbReference type="InterPro" id="IPR015500">
    <property type="entry name" value="Peptidase_S8_subtilisin-rel"/>
</dbReference>
<organism evidence="8 9">
    <name type="scientific">Tectimicrobiota bacterium</name>
    <dbReference type="NCBI Taxonomy" id="2528274"/>
    <lineage>
        <taxon>Bacteria</taxon>
        <taxon>Pseudomonadati</taxon>
        <taxon>Nitrospinota/Tectimicrobiota group</taxon>
        <taxon>Candidatus Tectimicrobiota</taxon>
    </lineage>
</organism>
<dbReference type="AlphaFoldDB" id="A0A932FW45"/>
<dbReference type="GO" id="GO:0004252">
    <property type="term" value="F:serine-type endopeptidase activity"/>
    <property type="evidence" value="ECO:0007669"/>
    <property type="project" value="UniProtKB-UniRule"/>
</dbReference>
<dbReference type="Gene3D" id="3.40.50.200">
    <property type="entry name" value="Peptidase S8/S53 domain"/>
    <property type="match status" value="1"/>
</dbReference>
<sequence length="621" mass="67002">MTAKYTKPFSHAILMMILLSGIFLDTPDLLADSHMAPVAQRVLDELAAKGKTEFFIVLKQKGDIGGARLLQTKEEKAARIYHTLRRVALESQKGLAQWLDRQGVSYRQFWIVNQILVQGDEALLREVLKRDEVARIDANPYVRGIIDPIRNPDQSRISGDQAVEWGVQKVKADQVWNTFGTKGQGIVVAGQDTGVYWTHPALKRQYRGWNGSNADHNYNWHDAIHTAIGNPCGIDSPEPCDDDNHGTHTMGTMVGDDGGTNQIGVAPGAQWVACRNMDQGVGTPATYTECFEWFIAPYPIGGNPLLDGDPTKAPHIINNSWGCPPSEGCNQDSLEGIVEKTRAAGILVVISNGNNGSSCRSTLDPPAIYLPSFSIGATDINDGLASFSSRGPVTYQGKTYIKPNISAPGVNIRSSVVGGGYQSGWSGTSMAAPHVAGVGALLWSASPGLQGTIDRTEDLLEQTAVPRSYTTCGDPPGVPNNGYGFGIVDAFNAISNIPLPDVKANGADGPIQVAQKDLLTVSLRLAPNLQNGKSVDWWVVATTPLFPPNDLFFYHLTQGWIPGLSVTYQGPLFTLSPMEVLRMTGLPVGSYTFYFGVDTNPNGTLDMGAAFYDRVQVTVTP</sequence>
<dbReference type="PANTHER" id="PTHR43399">
    <property type="entry name" value="SUBTILISIN-RELATED"/>
    <property type="match status" value="1"/>
</dbReference>
<dbReference type="InterPro" id="IPR051048">
    <property type="entry name" value="Peptidase_S8/S53_subtilisin"/>
</dbReference>
<evidence type="ECO:0000259" key="7">
    <source>
        <dbReference type="Pfam" id="PF00082"/>
    </source>
</evidence>
<dbReference type="PRINTS" id="PR00723">
    <property type="entry name" value="SUBTILISIN"/>
</dbReference>
<keyword evidence="2 6" id="KW-0645">Protease</keyword>
<evidence type="ECO:0000256" key="3">
    <source>
        <dbReference type="ARBA" id="ARBA00022801"/>
    </source>
</evidence>
<keyword evidence="3 6" id="KW-0378">Hydrolase</keyword>
<dbReference type="InterPro" id="IPR023828">
    <property type="entry name" value="Peptidase_S8_Ser-AS"/>
</dbReference>
<dbReference type="PROSITE" id="PS51892">
    <property type="entry name" value="SUBTILASE"/>
    <property type="match status" value="1"/>
</dbReference>
<dbReference type="SUPFAM" id="SSF52743">
    <property type="entry name" value="Subtilisin-like"/>
    <property type="match status" value="1"/>
</dbReference>
<name>A0A932FW45_UNCTE</name>
<gene>
    <name evidence="8" type="ORF">HYY20_11135</name>
</gene>
<dbReference type="Proteomes" id="UP000769766">
    <property type="component" value="Unassembled WGS sequence"/>
</dbReference>
<feature type="domain" description="Peptidase S8/S53" evidence="7">
    <location>
        <begin position="183"/>
        <end position="486"/>
    </location>
</feature>
<dbReference type="Pfam" id="PF00082">
    <property type="entry name" value="Peptidase_S8"/>
    <property type="match status" value="1"/>
</dbReference>
<reference evidence="8" key="1">
    <citation type="submission" date="2020-07" db="EMBL/GenBank/DDBJ databases">
        <title>Huge and variable diversity of episymbiotic CPR bacteria and DPANN archaea in groundwater ecosystems.</title>
        <authorList>
            <person name="He C.Y."/>
            <person name="Keren R."/>
            <person name="Whittaker M."/>
            <person name="Farag I.F."/>
            <person name="Doudna J."/>
            <person name="Cate J.H.D."/>
            <person name="Banfield J.F."/>
        </authorList>
    </citation>
    <scope>NUCLEOTIDE SEQUENCE</scope>
    <source>
        <strain evidence="8">NC_groundwater_672_Ag_B-0.1um_62_36</strain>
    </source>
</reference>
<dbReference type="PROSITE" id="PS00138">
    <property type="entry name" value="SUBTILASE_SER"/>
    <property type="match status" value="1"/>
</dbReference>
<dbReference type="CDD" id="cd07481">
    <property type="entry name" value="Peptidases_S8_BacillopeptidaseF-like"/>
    <property type="match status" value="1"/>
</dbReference>
<evidence type="ECO:0000256" key="5">
    <source>
        <dbReference type="PIRSR" id="PIRSR615500-1"/>
    </source>
</evidence>
<comment type="caution">
    <text evidence="8">The sequence shown here is derived from an EMBL/GenBank/DDBJ whole genome shotgun (WGS) entry which is preliminary data.</text>
</comment>
<proteinExistence type="inferred from homology"/>
<feature type="active site" description="Charge relay system" evidence="5 6">
    <location>
        <position position="192"/>
    </location>
</feature>
<dbReference type="InterPro" id="IPR000209">
    <property type="entry name" value="Peptidase_S8/S53_dom"/>
</dbReference>
<dbReference type="EMBL" id="JACPRF010000340">
    <property type="protein sequence ID" value="MBI2877425.1"/>
    <property type="molecule type" value="Genomic_DNA"/>
</dbReference>
<dbReference type="PANTHER" id="PTHR43399:SF4">
    <property type="entry name" value="CELL WALL-ASSOCIATED PROTEASE"/>
    <property type="match status" value="1"/>
</dbReference>
<evidence type="ECO:0000256" key="2">
    <source>
        <dbReference type="ARBA" id="ARBA00022670"/>
    </source>
</evidence>
<evidence type="ECO:0000313" key="9">
    <source>
        <dbReference type="Proteomes" id="UP000769766"/>
    </source>
</evidence>
<evidence type="ECO:0000313" key="8">
    <source>
        <dbReference type="EMBL" id="MBI2877425.1"/>
    </source>
</evidence>